<dbReference type="InterPro" id="IPR002110">
    <property type="entry name" value="Ankyrin_rpt"/>
</dbReference>
<dbReference type="SMART" id="SM00248">
    <property type="entry name" value="ANK"/>
    <property type="match status" value="5"/>
</dbReference>
<protein>
    <submittedName>
        <fullName evidence="4">Ankyrin repeat domain-containing protein 26</fullName>
    </submittedName>
</protein>
<evidence type="ECO:0000256" key="3">
    <source>
        <dbReference type="PROSITE-ProRule" id="PRU00023"/>
    </source>
</evidence>
<keyword evidence="2 3" id="KW-0040">ANK repeat</keyword>
<feature type="repeat" description="ANK" evidence="3">
    <location>
        <begin position="123"/>
        <end position="155"/>
    </location>
</feature>
<proteinExistence type="predicted"/>
<dbReference type="EMBL" id="VRMN01000007">
    <property type="protein sequence ID" value="KAA8493244.1"/>
    <property type="molecule type" value="Genomic_DNA"/>
</dbReference>
<reference evidence="5" key="1">
    <citation type="journal article" date="2019" name="Nat. Commun.">
        <title>Expansion of phycobilisome linker gene families in mesophilic red algae.</title>
        <authorList>
            <person name="Lee J."/>
            <person name="Kim D."/>
            <person name="Bhattacharya D."/>
            <person name="Yoon H.S."/>
        </authorList>
    </citation>
    <scope>NUCLEOTIDE SEQUENCE [LARGE SCALE GENOMIC DNA]</scope>
    <source>
        <strain evidence="5">CCMP 1328</strain>
    </source>
</reference>
<evidence type="ECO:0000313" key="4">
    <source>
        <dbReference type="EMBL" id="KAA8493244.1"/>
    </source>
</evidence>
<dbReference type="PROSITE" id="PS50088">
    <property type="entry name" value="ANK_REPEAT"/>
    <property type="match status" value="1"/>
</dbReference>
<dbReference type="Proteomes" id="UP000324585">
    <property type="component" value="Unassembled WGS sequence"/>
</dbReference>
<sequence length="285" mass="30990">MSEQTTACRDVRLKECVGDNMAMQLMAYVRDGDVAGVRECLASSGHGMEASTQLANDAVLLASELGHNAVLRVLVEEQGLSVDVASVNTELTGLMLAAIHGHSAWVRTLLCNGANTEAQELRSGRTALLCAAEGGEHACVRALLEHGANVQARDRMGNSALHYLAWPSLWDRSLNIPTVRNKLDAAHWLLQYELPIDCVNTADMTPLSLAGTTPWPCGIARTMFEFLIRKGADINRDADQAHARTGLLCFARQNPNHVEDILIIHASRVNHCHKVQLSRFHSAGS</sequence>
<evidence type="ECO:0000256" key="1">
    <source>
        <dbReference type="ARBA" id="ARBA00022737"/>
    </source>
</evidence>
<dbReference type="PROSITE" id="PS50297">
    <property type="entry name" value="ANK_REP_REGION"/>
    <property type="match status" value="1"/>
</dbReference>
<organism evidence="4 5">
    <name type="scientific">Porphyridium purpureum</name>
    <name type="common">Red alga</name>
    <name type="synonym">Porphyridium cruentum</name>
    <dbReference type="NCBI Taxonomy" id="35688"/>
    <lineage>
        <taxon>Eukaryota</taxon>
        <taxon>Rhodophyta</taxon>
        <taxon>Bangiophyceae</taxon>
        <taxon>Porphyridiales</taxon>
        <taxon>Porphyridiaceae</taxon>
        <taxon>Porphyridium</taxon>
    </lineage>
</organism>
<dbReference type="Gene3D" id="1.25.40.20">
    <property type="entry name" value="Ankyrin repeat-containing domain"/>
    <property type="match status" value="2"/>
</dbReference>
<gene>
    <name evidence="4" type="ORF">FVE85_8689</name>
</gene>
<evidence type="ECO:0000256" key="2">
    <source>
        <dbReference type="ARBA" id="ARBA00023043"/>
    </source>
</evidence>
<dbReference type="GO" id="GO:0005737">
    <property type="term" value="C:cytoplasm"/>
    <property type="evidence" value="ECO:0007669"/>
    <property type="project" value="TreeGrafter"/>
</dbReference>
<accession>A0A5J4YR93</accession>
<dbReference type="SUPFAM" id="SSF48403">
    <property type="entry name" value="Ankyrin repeat"/>
    <property type="match status" value="1"/>
</dbReference>
<keyword evidence="5" id="KW-1185">Reference proteome</keyword>
<name>A0A5J4YR93_PORPP</name>
<dbReference type="OrthoDB" id="20872at2759"/>
<dbReference type="InterPro" id="IPR036770">
    <property type="entry name" value="Ankyrin_rpt-contain_sf"/>
</dbReference>
<evidence type="ECO:0000313" key="5">
    <source>
        <dbReference type="Proteomes" id="UP000324585"/>
    </source>
</evidence>
<dbReference type="Pfam" id="PF12796">
    <property type="entry name" value="Ank_2"/>
    <property type="match status" value="1"/>
</dbReference>
<dbReference type="PANTHER" id="PTHR24198">
    <property type="entry name" value="ANKYRIN REPEAT AND PROTEIN KINASE DOMAIN-CONTAINING PROTEIN"/>
    <property type="match status" value="1"/>
</dbReference>
<dbReference type="AlphaFoldDB" id="A0A5J4YR93"/>
<keyword evidence="1" id="KW-0677">Repeat</keyword>
<comment type="caution">
    <text evidence="4">The sequence shown here is derived from an EMBL/GenBank/DDBJ whole genome shotgun (WGS) entry which is preliminary data.</text>
</comment>
<dbReference type="PANTHER" id="PTHR24198:SF165">
    <property type="entry name" value="ANKYRIN REPEAT-CONTAINING PROTEIN-RELATED"/>
    <property type="match status" value="1"/>
</dbReference>